<name>A0A841HKP6_9GAMM</name>
<dbReference type="Pfam" id="PF05193">
    <property type="entry name" value="Peptidase_M16_C"/>
    <property type="match status" value="1"/>
</dbReference>
<accession>A0A841HKP6</accession>
<dbReference type="RefSeq" id="WP_184330373.1">
    <property type="nucleotide sequence ID" value="NZ_JACHHZ010000002.1"/>
</dbReference>
<feature type="domain" description="Peptidase M16 N-terminal" evidence="2">
    <location>
        <begin position="60"/>
        <end position="193"/>
    </location>
</feature>
<dbReference type="SUPFAM" id="SSF63411">
    <property type="entry name" value="LuxS/MPP-like metallohydrolase"/>
    <property type="match status" value="2"/>
</dbReference>
<feature type="chain" id="PRO_5032378444" evidence="1">
    <location>
        <begin position="28"/>
        <end position="475"/>
    </location>
</feature>
<dbReference type="AlphaFoldDB" id="A0A841HKP6"/>
<dbReference type="EMBL" id="JACHHZ010000002">
    <property type="protein sequence ID" value="MBB6092585.1"/>
    <property type="molecule type" value="Genomic_DNA"/>
</dbReference>
<dbReference type="InterPro" id="IPR011249">
    <property type="entry name" value="Metalloenz_LuxS/M16"/>
</dbReference>
<feature type="domain" description="Peptidase M16 C-terminal" evidence="3">
    <location>
        <begin position="202"/>
        <end position="376"/>
    </location>
</feature>
<reference evidence="4 5" key="1">
    <citation type="submission" date="2020-08" db="EMBL/GenBank/DDBJ databases">
        <title>Genomic Encyclopedia of Type Strains, Phase IV (KMG-IV): sequencing the most valuable type-strain genomes for metagenomic binning, comparative biology and taxonomic classification.</title>
        <authorList>
            <person name="Goeker M."/>
        </authorList>
    </citation>
    <scope>NUCLEOTIDE SEQUENCE [LARGE SCALE GENOMIC DNA]</scope>
    <source>
        <strain evidence="4 5">DSM 26723</strain>
    </source>
</reference>
<keyword evidence="5" id="KW-1185">Reference proteome</keyword>
<gene>
    <name evidence="4" type="ORF">HNQ60_001463</name>
</gene>
<dbReference type="PANTHER" id="PTHR11851">
    <property type="entry name" value="METALLOPROTEASE"/>
    <property type="match status" value="1"/>
</dbReference>
<evidence type="ECO:0000259" key="2">
    <source>
        <dbReference type="Pfam" id="PF00675"/>
    </source>
</evidence>
<feature type="signal peptide" evidence="1">
    <location>
        <begin position="1"/>
        <end position="27"/>
    </location>
</feature>
<dbReference type="InterPro" id="IPR050361">
    <property type="entry name" value="MPP/UQCRC_Complex"/>
</dbReference>
<organism evidence="4 5">
    <name type="scientific">Povalibacter uvarum</name>
    <dbReference type="NCBI Taxonomy" id="732238"/>
    <lineage>
        <taxon>Bacteria</taxon>
        <taxon>Pseudomonadati</taxon>
        <taxon>Pseudomonadota</taxon>
        <taxon>Gammaproteobacteria</taxon>
        <taxon>Steroidobacterales</taxon>
        <taxon>Steroidobacteraceae</taxon>
        <taxon>Povalibacter</taxon>
    </lineage>
</organism>
<dbReference type="Pfam" id="PF00675">
    <property type="entry name" value="Peptidase_M16"/>
    <property type="match status" value="1"/>
</dbReference>
<keyword evidence="1" id="KW-0732">Signal</keyword>
<dbReference type="Gene3D" id="3.30.830.10">
    <property type="entry name" value="Metalloenzyme, LuxS/M16 peptidase-like"/>
    <property type="match status" value="2"/>
</dbReference>
<protein>
    <submittedName>
        <fullName evidence="4">Putative Zn-dependent peptidase</fullName>
    </submittedName>
</protein>
<proteinExistence type="predicted"/>
<comment type="caution">
    <text evidence="4">The sequence shown here is derived from an EMBL/GenBank/DDBJ whole genome shotgun (WGS) entry which is preliminary data.</text>
</comment>
<evidence type="ECO:0000313" key="5">
    <source>
        <dbReference type="Proteomes" id="UP000588068"/>
    </source>
</evidence>
<dbReference type="GO" id="GO:0046872">
    <property type="term" value="F:metal ion binding"/>
    <property type="evidence" value="ECO:0007669"/>
    <property type="project" value="InterPro"/>
</dbReference>
<evidence type="ECO:0000259" key="3">
    <source>
        <dbReference type="Pfam" id="PF05193"/>
    </source>
</evidence>
<dbReference type="PANTHER" id="PTHR11851:SF224">
    <property type="entry name" value="PROCESSING PROTEASE"/>
    <property type="match status" value="1"/>
</dbReference>
<dbReference type="InterPro" id="IPR007863">
    <property type="entry name" value="Peptidase_M16_C"/>
</dbReference>
<evidence type="ECO:0000313" key="4">
    <source>
        <dbReference type="EMBL" id="MBB6092585.1"/>
    </source>
</evidence>
<dbReference type="InterPro" id="IPR011765">
    <property type="entry name" value="Pept_M16_N"/>
</dbReference>
<sequence>MRAPRFVKLLASLVAGVTALISMTAAAQSAGVKLPPYERVELRNGAVLLLMERHDVPLIAVNAVVRGGSAVDPQDQAGLSGLLANLLEKGAGKRDAATFADTLASVGGLLSASAGTEGIVITGSFLSRDQKLMVELLSDVLQRPQLTAAQFDSVRNRQIEFIRAAKDSELESLTPLYGKAALFPGHPYGKPAIGSEAGLAAATHDALMRHYRDQFGADRLILAVVGDFKTGAMKQSLTSALNGWRKAGAELPVITAPSKVTGRRVLLIDAPESVQSYFWAGNVGVARSYRDRAALDVVNTLFGGRFTSMLNSELRIRTGLTYGARSRFDRFTQPGPWQMSSYTQTKTTFEAIDLAFSVLDRLHNERIEPALLASGKTYVQGQFPLALETTNEWASALTDLEFYKLDRGYIDGYAASLGAVTSDDAQRMIRENFPSSDNVMLVVVGQAAVLREGLRKYGSVTEMKLSDPHFAAARR</sequence>
<evidence type="ECO:0000256" key="1">
    <source>
        <dbReference type="SAM" id="SignalP"/>
    </source>
</evidence>
<dbReference type="Proteomes" id="UP000588068">
    <property type="component" value="Unassembled WGS sequence"/>
</dbReference>